<comment type="subcellular location">
    <subcellularLocation>
        <location evidence="1">Secreted</location>
    </subcellularLocation>
</comment>
<gene>
    <name evidence="15" type="primary">slit2</name>
</gene>
<feature type="domain" description="EGF-like" evidence="14">
    <location>
        <begin position="1066"/>
        <end position="1102"/>
    </location>
</feature>
<evidence type="ECO:0000256" key="8">
    <source>
        <dbReference type="ARBA" id="ARBA00023157"/>
    </source>
</evidence>
<feature type="disulfide bond" evidence="10">
    <location>
        <begin position="1360"/>
        <end position="1369"/>
    </location>
</feature>
<evidence type="ECO:0000313" key="16">
    <source>
        <dbReference type="Proteomes" id="UP000472264"/>
    </source>
</evidence>
<dbReference type="FunFam" id="2.10.25.10:FF:000054">
    <property type="entry name" value="Slit guidance ligand 2"/>
    <property type="match status" value="1"/>
</dbReference>
<keyword evidence="4 10" id="KW-0245">EGF-like domain</keyword>
<dbReference type="InterPro" id="IPR000483">
    <property type="entry name" value="Cys-rich_flank_reg_C"/>
</dbReference>
<reference evidence="15" key="1">
    <citation type="submission" date="2021-04" db="EMBL/GenBank/DDBJ databases">
        <authorList>
            <consortium name="Wellcome Sanger Institute Data Sharing"/>
        </authorList>
    </citation>
    <scope>NUCLEOTIDE SEQUENCE [LARGE SCALE GENOMIC DNA]</scope>
</reference>
<feature type="disulfide bond" evidence="10">
    <location>
        <begin position="1092"/>
        <end position="1101"/>
    </location>
</feature>
<dbReference type="FunFam" id="2.10.25.10:FF:000045">
    <property type="entry name" value="Slit guidance ligand 2"/>
    <property type="match status" value="1"/>
</dbReference>
<dbReference type="GO" id="GO:0048495">
    <property type="term" value="F:Roundabout binding"/>
    <property type="evidence" value="ECO:0007669"/>
    <property type="project" value="TreeGrafter"/>
</dbReference>
<dbReference type="InterPro" id="IPR001611">
    <property type="entry name" value="Leu-rich_rpt"/>
</dbReference>
<dbReference type="SMART" id="SM00368">
    <property type="entry name" value="LRR_RI"/>
    <property type="match status" value="4"/>
</dbReference>
<dbReference type="InterPro" id="IPR013032">
    <property type="entry name" value="EGF-like_CS"/>
</dbReference>
<dbReference type="PROSITE" id="PS50025">
    <property type="entry name" value="LAM_G_DOMAIN"/>
    <property type="match status" value="1"/>
</dbReference>
<feature type="disulfide bond" evidence="10">
    <location>
        <begin position="1009"/>
        <end position="1018"/>
    </location>
</feature>
<feature type="disulfide bond" evidence="10">
    <location>
        <begin position="969"/>
        <end position="978"/>
    </location>
</feature>
<dbReference type="GO" id="GO:0050919">
    <property type="term" value="P:negative chemotaxis"/>
    <property type="evidence" value="ECO:0007669"/>
    <property type="project" value="TreeGrafter"/>
</dbReference>
<protein>
    <submittedName>
        <fullName evidence="15">Slit homolog 2 (Drosophila)</fullName>
    </submittedName>
</protein>
<feature type="disulfide bond" evidence="10">
    <location>
        <begin position="1047"/>
        <end position="1056"/>
    </location>
</feature>
<feature type="domain" description="EGF-like" evidence="14">
    <location>
        <begin position="1376"/>
        <end position="1412"/>
    </location>
</feature>
<dbReference type="InterPro" id="IPR000372">
    <property type="entry name" value="LRRNT"/>
</dbReference>
<dbReference type="GO" id="GO:0031290">
    <property type="term" value="P:retinal ganglion cell axon guidance"/>
    <property type="evidence" value="ECO:0007669"/>
    <property type="project" value="TreeGrafter"/>
</dbReference>
<dbReference type="SUPFAM" id="SSF52058">
    <property type="entry name" value="L domain-like"/>
    <property type="match status" value="2"/>
</dbReference>
<dbReference type="SUPFAM" id="SSF57196">
    <property type="entry name" value="EGF/Laminin"/>
    <property type="match status" value="6"/>
</dbReference>
<evidence type="ECO:0000256" key="7">
    <source>
        <dbReference type="ARBA" id="ARBA00022737"/>
    </source>
</evidence>
<evidence type="ECO:0000259" key="12">
    <source>
        <dbReference type="PROSITE" id="PS01225"/>
    </source>
</evidence>
<dbReference type="Pfam" id="PF13855">
    <property type="entry name" value="LRR_8"/>
    <property type="match status" value="5"/>
</dbReference>
<keyword evidence="2" id="KW-0217">Developmental protein</keyword>
<feature type="chain" id="PRO_5025442877" evidence="11">
    <location>
        <begin position="28"/>
        <end position="1498"/>
    </location>
</feature>
<evidence type="ECO:0000256" key="3">
    <source>
        <dbReference type="ARBA" id="ARBA00022525"/>
    </source>
</evidence>
<dbReference type="CDD" id="cd00054">
    <property type="entry name" value="EGF_CA"/>
    <property type="match status" value="6"/>
</dbReference>
<feature type="domain" description="EGF-like" evidence="14">
    <location>
        <begin position="1337"/>
        <end position="1370"/>
    </location>
</feature>
<dbReference type="PROSITE" id="PS00010">
    <property type="entry name" value="ASX_HYDROXYL"/>
    <property type="match status" value="2"/>
</dbReference>
<feature type="domain" description="EGF-like" evidence="14">
    <location>
        <begin position="865"/>
        <end position="900"/>
    </location>
</feature>
<evidence type="ECO:0000256" key="4">
    <source>
        <dbReference type="ARBA" id="ARBA00022536"/>
    </source>
</evidence>
<feature type="domain" description="EGF-like" evidence="14">
    <location>
        <begin position="981"/>
        <end position="1019"/>
    </location>
</feature>
<dbReference type="Pfam" id="PF01462">
    <property type="entry name" value="LRRNT"/>
    <property type="match status" value="4"/>
</dbReference>
<evidence type="ECO:0000256" key="2">
    <source>
        <dbReference type="ARBA" id="ARBA00022473"/>
    </source>
</evidence>
<dbReference type="SMART" id="SM00041">
    <property type="entry name" value="CT"/>
    <property type="match status" value="1"/>
</dbReference>
<dbReference type="FunFam" id="2.10.25.10:FF:000062">
    <property type="entry name" value="Slit guidance ligand 2"/>
    <property type="match status" value="1"/>
</dbReference>
<dbReference type="FunFam" id="3.80.10.10:FF:000002">
    <property type="entry name" value="Slit guidance ligand 2"/>
    <property type="match status" value="2"/>
</dbReference>
<feature type="domain" description="EGF-like" evidence="14">
    <location>
        <begin position="902"/>
        <end position="941"/>
    </location>
</feature>
<feature type="domain" description="EGF-like" evidence="14">
    <location>
        <begin position="1295"/>
        <end position="1326"/>
    </location>
</feature>
<dbReference type="SMART" id="SM00082">
    <property type="entry name" value="LRRCT"/>
    <property type="match status" value="4"/>
</dbReference>
<dbReference type="SMART" id="SM00369">
    <property type="entry name" value="LRR_TYP"/>
    <property type="match status" value="15"/>
</dbReference>
<dbReference type="SUPFAM" id="SSF49899">
    <property type="entry name" value="Concanavalin A-like lectins/glucanases"/>
    <property type="match status" value="1"/>
</dbReference>
<dbReference type="PANTHER" id="PTHR45836">
    <property type="entry name" value="SLIT HOMOLOG"/>
    <property type="match status" value="1"/>
</dbReference>
<evidence type="ECO:0000256" key="5">
    <source>
        <dbReference type="ARBA" id="ARBA00022614"/>
    </source>
</evidence>
<dbReference type="SMART" id="SM00013">
    <property type="entry name" value="LRRNT"/>
    <property type="match status" value="4"/>
</dbReference>
<dbReference type="PROSITE" id="PS01185">
    <property type="entry name" value="CTCK_1"/>
    <property type="match status" value="1"/>
</dbReference>
<name>A0A665WH69_ECHNA</name>
<dbReference type="GO" id="GO:0048513">
    <property type="term" value="P:animal organ development"/>
    <property type="evidence" value="ECO:0007669"/>
    <property type="project" value="UniProtKB-ARBA"/>
</dbReference>
<evidence type="ECO:0000259" key="13">
    <source>
        <dbReference type="PROSITE" id="PS50025"/>
    </source>
</evidence>
<dbReference type="PROSITE" id="PS01187">
    <property type="entry name" value="EGF_CA"/>
    <property type="match status" value="2"/>
</dbReference>
<dbReference type="PROSITE" id="PS01225">
    <property type="entry name" value="CTCK_2"/>
    <property type="match status" value="1"/>
</dbReference>
<dbReference type="Pfam" id="PF02210">
    <property type="entry name" value="Laminin_G_2"/>
    <property type="match status" value="1"/>
</dbReference>
<feature type="domain" description="EGF-like" evidence="14">
    <location>
        <begin position="1021"/>
        <end position="1057"/>
    </location>
</feature>
<evidence type="ECO:0000313" key="15">
    <source>
        <dbReference type="Ensembl" id="ENSENLP00000043035.1"/>
    </source>
</evidence>
<dbReference type="CDD" id="cd00110">
    <property type="entry name" value="LamG"/>
    <property type="match status" value="1"/>
</dbReference>
<dbReference type="GO" id="GO:0008201">
    <property type="term" value="F:heparin binding"/>
    <property type="evidence" value="ECO:0007669"/>
    <property type="project" value="TreeGrafter"/>
</dbReference>
<dbReference type="Pfam" id="PF00008">
    <property type="entry name" value="EGF"/>
    <property type="match status" value="5"/>
</dbReference>
<feature type="disulfide bond" evidence="10">
    <location>
        <begin position="1380"/>
        <end position="1390"/>
    </location>
</feature>
<keyword evidence="6 11" id="KW-0732">Signal</keyword>
<dbReference type="FunFam" id="2.10.25.10:FF:000053">
    <property type="entry name" value="Slit guidance ligand 2"/>
    <property type="match status" value="1"/>
</dbReference>
<dbReference type="GO" id="GO:0005615">
    <property type="term" value="C:extracellular space"/>
    <property type="evidence" value="ECO:0007669"/>
    <property type="project" value="UniProtKB-ARBA"/>
</dbReference>
<feature type="disulfide bond" evidence="10">
    <location>
        <begin position="931"/>
        <end position="940"/>
    </location>
</feature>
<organism evidence="15 16">
    <name type="scientific">Echeneis naucrates</name>
    <name type="common">Live sharksucker</name>
    <dbReference type="NCBI Taxonomy" id="173247"/>
    <lineage>
        <taxon>Eukaryota</taxon>
        <taxon>Metazoa</taxon>
        <taxon>Chordata</taxon>
        <taxon>Craniata</taxon>
        <taxon>Vertebrata</taxon>
        <taxon>Euteleostomi</taxon>
        <taxon>Actinopterygii</taxon>
        <taxon>Neopterygii</taxon>
        <taxon>Teleostei</taxon>
        <taxon>Neoteleostei</taxon>
        <taxon>Acanthomorphata</taxon>
        <taxon>Carangaria</taxon>
        <taxon>Carangiformes</taxon>
        <taxon>Echeneidae</taxon>
        <taxon>Echeneis</taxon>
    </lineage>
</organism>
<dbReference type="InterPro" id="IPR051355">
    <property type="entry name" value="Notch/Slit_guidance"/>
</dbReference>
<proteinExistence type="predicted"/>
<feature type="disulfide bond" evidence="10">
    <location>
        <begin position="1316"/>
        <end position="1325"/>
    </location>
</feature>
<sequence length="1498" mass="164547">FFLWVSHWTPTSLVLVLVLVLSGGADGQPCPAQCSCTGTTVDCHGQGLRSVPRNIPQLNFADDLSRSEVPSVHFGDYIKYFSCKSLTLCHLISLSTLPLYISLSLSLSSDLSENQIQGVPRKAFRGAVEIKNLQLDYNHISCIEDGAFRALRDLEVLTLNNNNISRLSVASFNHMPKLRTFRLHSNNLQCDCHVAWLSEWLRQRPRLGLYTQCMAPPHLRGHNVAEVQKKEFVCTGHQSSSSSSCSVLQCPESCTCSNNIVDCRGKGLTEIPTNLPETITEIRLEQNAIKVIPAGAFSPYKKLRRIDLSNNQISELASDAFQGLRSLNSLVLYGNKITEISKGLFEGLFSLQLLLLNANKIACLRVDAFQDLHNLNLLSLYDNKLQTIAKGTFSSLRAIQTLHLAQNPFICDCHLKWLADYLQDNPIETSGARCTSPRRLANKRIGQIKSKKFRCSGTEDYRSKLGGDCFADLACPEKCRCEGTTVDCSNQKLAKIPDHIPQYTAELRLNNNEFTVLEATGIFKKLPQLRKINLSNNRITDIEEGTFEGASGVNELILTSNRLENIHHRMLKGLSGLRTLMLRSNRISCVSNSSFVGLSSVRLLSLYDNQITSMNPGAFDTLHSLSTLNLLANPFNCNCHLAWLGDWLRRKRIVTGNPRCQSPYFLKEIPIQDVAVQDFACEDGNDENSCSPALRCPAECSCLDTVVRCSNKGLTTLPKGLPKETTELYLDGNHFTQVPVELSNYKHLTLIILSYNRLRCIPVRAFDGLRSLRLLSLHGNDISLIPEGAFKDLSSLSHLALGANPLYCDCHMQWLSDWVKSGYKEPGIARCAGPGDMTDKLLLTTPSKKFTCTGPVDLSIQAKCEPCLSSPCKNDGTCSNDPVHYYRCTCPYGFKGQNCEEPIHACIGNPCQNGGTCHLKEGEGSNFWCVCPEGFEGDACEINIDDCEDNDCENNSTCVDGINNYTCMCSPEFTGELCEEKLDFCAPELNPCQHDSKCILTPQGYKCECTPGYVGEHCELDYDDCEENKCQNGGQCIDAVNGYTCVCPEGYSGLFCEFSPPMVLPRTSPCDNHECLNGAQCVVVGTDPRCQCLHGYEGERCETLVSVNFVNRESYLQLPSNLLSPQTNISLQIATDEDSGVLLYKGDNDHIAMELYRGRLRVSYDTGTYPPSAIYSVETVNDGSFHAVELVASDQTLSLSIDGGAPKSINSISKQSTLNIDSPLYLGGNVQPLQHGSGGHNGTGFHGCLRNLYINGKLQDLGVGLGPGAPGSGTSQSSSRQWLGHGVEPGCQPCQRGACVQGDCHATGHRGFTCTCHPGWTGALCDQRLYLTTSLSPRSFCRCIHGTCLPINSYSYSCRCQPGFAGVLCDEQDPDAANPCSLSRCKHGKCRVSGLGKAYCECNSGYTGEACDREVACRGERVRDVYQRQQGYTACQTQEKVSRLECRGSCPGGAEGQGTCCTPLRSKRRKYTFQCTDGSSFVQEVEKVVKCGCTNCPS</sequence>
<dbReference type="InterPro" id="IPR006207">
    <property type="entry name" value="Cys_knot_C"/>
</dbReference>
<dbReference type="FunFam" id="3.80.10.10:FF:000039">
    <property type="entry name" value="slit homolog 2 protein isoform X2"/>
    <property type="match status" value="1"/>
</dbReference>
<keyword evidence="3" id="KW-0964">Secreted</keyword>
<dbReference type="Gene3D" id="2.60.120.200">
    <property type="match status" value="1"/>
</dbReference>
<keyword evidence="8 10" id="KW-1015">Disulfide bond</keyword>
<dbReference type="PANTHER" id="PTHR45836:SF2">
    <property type="entry name" value="SLIT HOMOLOG 2 PROTEIN"/>
    <property type="match status" value="1"/>
</dbReference>
<feature type="domain" description="CTCK" evidence="12">
    <location>
        <begin position="1417"/>
        <end position="1497"/>
    </location>
</feature>
<dbReference type="GO" id="GO:0030308">
    <property type="term" value="P:negative regulation of cell growth"/>
    <property type="evidence" value="ECO:0007669"/>
    <property type="project" value="TreeGrafter"/>
</dbReference>
<dbReference type="PROSITE" id="PS00022">
    <property type="entry name" value="EGF_1"/>
    <property type="match status" value="9"/>
</dbReference>
<dbReference type="SMART" id="SM00181">
    <property type="entry name" value="EGF"/>
    <property type="match status" value="9"/>
</dbReference>
<accession>A0A665WH69</accession>
<feature type="signal peptide" evidence="11">
    <location>
        <begin position="1"/>
        <end position="27"/>
    </location>
</feature>
<evidence type="ECO:0000256" key="10">
    <source>
        <dbReference type="PROSITE-ProRule" id="PRU00076"/>
    </source>
</evidence>
<dbReference type="SMART" id="SM00179">
    <property type="entry name" value="EGF_CA"/>
    <property type="match status" value="5"/>
</dbReference>
<dbReference type="PROSITE" id="PS50026">
    <property type="entry name" value="EGF_3"/>
    <property type="match status" value="9"/>
</dbReference>
<dbReference type="Proteomes" id="UP000472264">
    <property type="component" value="Chromosome 1"/>
</dbReference>
<keyword evidence="7" id="KW-0677">Repeat</keyword>
<dbReference type="Gene3D" id="2.10.25.10">
    <property type="entry name" value="Laminin"/>
    <property type="match status" value="9"/>
</dbReference>
<dbReference type="InterPro" id="IPR001881">
    <property type="entry name" value="EGF-like_Ca-bd_dom"/>
</dbReference>
<dbReference type="GO" id="GO:0005509">
    <property type="term" value="F:calcium ion binding"/>
    <property type="evidence" value="ECO:0007669"/>
    <property type="project" value="InterPro"/>
</dbReference>
<comment type="caution">
    <text evidence="10">Lacks conserved residue(s) required for the propagation of feature annotation.</text>
</comment>
<feature type="disulfide bond" evidence="10">
    <location>
        <begin position="1402"/>
        <end position="1411"/>
    </location>
</feature>
<keyword evidence="16" id="KW-1185">Reference proteome</keyword>
<dbReference type="FunFam" id="2.10.25.10:FF:000063">
    <property type="entry name" value="Slit guidance ligand 2"/>
    <property type="match status" value="1"/>
</dbReference>
<dbReference type="InterPro" id="IPR000742">
    <property type="entry name" value="EGF"/>
</dbReference>
<dbReference type="Pfam" id="PF01463">
    <property type="entry name" value="LRRCT"/>
    <property type="match status" value="4"/>
</dbReference>
<evidence type="ECO:0000256" key="11">
    <source>
        <dbReference type="SAM" id="SignalP"/>
    </source>
</evidence>
<keyword evidence="9" id="KW-0325">Glycoprotein</keyword>
<reference evidence="15" key="2">
    <citation type="submission" date="2025-08" db="UniProtKB">
        <authorList>
            <consortium name="Ensembl"/>
        </authorList>
    </citation>
    <scope>IDENTIFICATION</scope>
</reference>
<keyword evidence="5" id="KW-0433">Leucine-rich repeat</keyword>
<dbReference type="InterPro" id="IPR032675">
    <property type="entry name" value="LRR_dom_sf"/>
</dbReference>
<dbReference type="Pfam" id="PF12661">
    <property type="entry name" value="hEGF"/>
    <property type="match status" value="1"/>
</dbReference>
<dbReference type="InterPro" id="IPR003591">
    <property type="entry name" value="Leu-rich_rpt_typical-subtyp"/>
</dbReference>
<dbReference type="InterPro" id="IPR013320">
    <property type="entry name" value="ConA-like_dom_sf"/>
</dbReference>
<evidence type="ECO:0000256" key="1">
    <source>
        <dbReference type="ARBA" id="ARBA00004613"/>
    </source>
</evidence>
<dbReference type="Ensembl" id="ENSENLT00000044130.1">
    <property type="protein sequence ID" value="ENSENLP00000043035.1"/>
    <property type="gene ID" value="ENSENLG00000015251.1"/>
</dbReference>
<evidence type="ECO:0000259" key="14">
    <source>
        <dbReference type="PROSITE" id="PS50026"/>
    </source>
</evidence>
<dbReference type="InterPro" id="IPR001791">
    <property type="entry name" value="Laminin_G"/>
</dbReference>
<dbReference type="PROSITE" id="PS01186">
    <property type="entry name" value="EGF_2"/>
    <property type="match status" value="8"/>
</dbReference>
<feature type="disulfide bond" evidence="10">
    <location>
        <begin position="890"/>
        <end position="899"/>
    </location>
</feature>
<dbReference type="Gene3D" id="3.80.10.10">
    <property type="entry name" value="Ribonuclease Inhibitor"/>
    <property type="match status" value="4"/>
</dbReference>
<feature type="domain" description="EGF-like" evidence="14">
    <location>
        <begin position="943"/>
        <end position="979"/>
    </location>
</feature>
<evidence type="ECO:0000256" key="9">
    <source>
        <dbReference type="ARBA" id="ARBA00023180"/>
    </source>
</evidence>
<reference evidence="15" key="3">
    <citation type="submission" date="2025-09" db="UniProtKB">
        <authorList>
            <consortium name="Ensembl"/>
        </authorList>
    </citation>
    <scope>IDENTIFICATION</scope>
</reference>
<feature type="domain" description="Laminin G" evidence="13">
    <location>
        <begin position="1105"/>
        <end position="1291"/>
    </location>
</feature>
<dbReference type="InterPro" id="IPR018097">
    <property type="entry name" value="EGF_Ca-bd_CS"/>
</dbReference>
<evidence type="ECO:0000256" key="6">
    <source>
        <dbReference type="ARBA" id="ARBA00022729"/>
    </source>
</evidence>
<dbReference type="InterPro" id="IPR000152">
    <property type="entry name" value="EGF-type_Asp/Asn_hydroxyl_site"/>
</dbReference>
<dbReference type="PROSITE" id="PS51450">
    <property type="entry name" value="LRR"/>
    <property type="match status" value="3"/>
</dbReference>
<dbReference type="SMART" id="SM00282">
    <property type="entry name" value="LamG"/>
    <property type="match status" value="1"/>
</dbReference>
<dbReference type="FunFam" id="2.10.25.10:FF:000099">
    <property type="entry name" value="Slit guidance ligand 2"/>
    <property type="match status" value="1"/>
</dbReference>